<dbReference type="PANTHER" id="PTHR24104">
    <property type="entry name" value="E3 UBIQUITIN-PROTEIN LIGASE NHLRC1-RELATED"/>
    <property type="match status" value="1"/>
</dbReference>
<protein>
    <recommendedName>
        <fullName evidence="3">Tripartite motif-containing protein 2</fullName>
    </recommendedName>
</protein>
<sequence length="273" mass="30843">MDIYTEDSPIAPSPANLTSTIVPNNVVAGINHIAYVNSKPGCLWASGPSSLMKFGIDGNIIQTVNDALCWHGSFAVTRDWDLLYVNKDQRIIKKKSEDETVDFVKIQDHERIRCICISKITGDLLVVIDNTERRINRVTRYDNAGKSHVIVSDNDRRLFKSPSYITENTNGNVVVSDYERKAVVVFDGAGQHRFNIKKHRIHSEFTPTGICSDGNGKIIVFDASTLYIYVFDQDGHLKLLLDQKPNREWGLCVDDEQKLYVGNKTGTIDVYRY</sequence>
<dbReference type="Gene3D" id="2.120.10.30">
    <property type="entry name" value="TolB, C-terminal domain"/>
    <property type="match status" value="1"/>
</dbReference>
<keyword evidence="2" id="KW-1185">Reference proteome</keyword>
<reference evidence="1" key="1">
    <citation type="submission" date="2022-08" db="UniProtKB">
        <authorList>
            <consortium name="EnsemblMetazoa"/>
        </authorList>
    </citation>
    <scope>IDENTIFICATION</scope>
    <source>
        <strain evidence="1">05x7-T-G4-1.051#20</strain>
    </source>
</reference>
<evidence type="ECO:0000313" key="1">
    <source>
        <dbReference type="EnsemblMetazoa" id="G31245.2:cds"/>
    </source>
</evidence>
<dbReference type="EnsemblMetazoa" id="G31245.2">
    <property type="protein sequence ID" value="G31245.2:cds"/>
    <property type="gene ID" value="G31245"/>
</dbReference>
<organism evidence="1 2">
    <name type="scientific">Magallana gigas</name>
    <name type="common">Pacific oyster</name>
    <name type="synonym">Crassostrea gigas</name>
    <dbReference type="NCBI Taxonomy" id="29159"/>
    <lineage>
        <taxon>Eukaryota</taxon>
        <taxon>Metazoa</taxon>
        <taxon>Spiralia</taxon>
        <taxon>Lophotrochozoa</taxon>
        <taxon>Mollusca</taxon>
        <taxon>Bivalvia</taxon>
        <taxon>Autobranchia</taxon>
        <taxon>Pteriomorphia</taxon>
        <taxon>Ostreida</taxon>
        <taxon>Ostreoidea</taxon>
        <taxon>Ostreidae</taxon>
        <taxon>Magallana</taxon>
    </lineage>
</organism>
<dbReference type="GO" id="GO:0061630">
    <property type="term" value="F:ubiquitin protein ligase activity"/>
    <property type="evidence" value="ECO:0007669"/>
    <property type="project" value="TreeGrafter"/>
</dbReference>
<dbReference type="SUPFAM" id="SSF63829">
    <property type="entry name" value="Calcium-dependent phosphotriesterase"/>
    <property type="match status" value="1"/>
</dbReference>
<proteinExistence type="predicted"/>
<dbReference type="InterPro" id="IPR011042">
    <property type="entry name" value="6-blade_b-propeller_TolB-like"/>
</dbReference>
<dbReference type="GO" id="GO:0000209">
    <property type="term" value="P:protein polyubiquitination"/>
    <property type="evidence" value="ECO:0007669"/>
    <property type="project" value="TreeGrafter"/>
</dbReference>
<accession>A0A8W8M9Y8</accession>
<dbReference type="PANTHER" id="PTHR24104:SF48">
    <property type="entry name" value="PROTEIN WECH"/>
    <property type="match status" value="1"/>
</dbReference>
<dbReference type="AlphaFoldDB" id="A0A8W8M9Y8"/>
<evidence type="ECO:0000313" key="2">
    <source>
        <dbReference type="Proteomes" id="UP000005408"/>
    </source>
</evidence>
<evidence type="ECO:0008006" key="3">
    <source>
        <dbReference type="Google" id="ProtNLM"/>
    </source>
</evidence>
<dbReference type="Proteomes" id="UP000005408">
    <property type="component" value="Unassembled WGS sequence"/>
</dbReference>
<name>A0A8W8M9Y8_MAGGI</name>
<dbReference type="GO" id="GO:0043161">
    <property type="term" value="P:proteasome-mediated ubiquitin-dependent protein catabolic process"/>
    <property type="evidence" value="ECO:0007669"/>
    <property type="project" value="TreeGrafter"/>
</dbReference>
<dbReference type="InterPro" id="IPR050952">
    <property type="entry name" value="TRIM-NHL_E3_ligases"/>
</dbReference>
<dbReference type="EnsemblMetazoa" id="G31245.3">
    <property type="protein sequence ID" value="G31245.3:cds"/>
    <property type="gene ID" value="G31245"/>
</dbReference>
<dbReference type="EnsemblMetazoa" id="G31245.1">
    <property type="protein sequence ID" value="G31245.1:cds"/>
    <property type="gene ID" value="G31245"/>
</dbReference>